<accession>A0A5B8UA99</accession>
<evidence type="ECO:0000256" key="1">
    <source>
        <dbReference type="ARBA" id="ARBA00006484"/>
    </source>
</evidence>
<dbReference type="InterPro" id="IPR036291">
    <property type="entry name" value="NAD(P)-bd_dom_sf"/>
</dbReference>
<keyword evidence="5" id="KW-1185">Reference proteome</keyword>
<dbReference type="PRINTS" id="PR00081">
    <property type="entry name" value="GDHRDH"/>
</dbReference>
<dbReference type="Proteomes" id="UP000321805">
    <property type="component" value="Chromosome"/>
</dbReference>
<dbReference type="PANTHER" id="PTHR42760">
    <property type="entry name" value="SHORT-CHAIN DEHYDROGENASES/REDUCTASES FAMILY MEMBER"/>
    <property type="match status" value="1"/>
</dbReference>
<dbReference type="InterPro" id="IPR057326">
    <property type="entry name" value="KR_dom"/>
</dbReference>
<name>A0A5B8UA99_9ACTN</name>
<dbReference type="PROSITE" id="PS00061">
    <property type="entry name" value="ADH_SHORT"/>
    <property type="match status" value="1"/>
</dbReference>
<feature type="domain" description="Ketoreductase" evidence="3">
    <location>
        <begin position="14"/>
        <end position="191"/>
    </location>
</feature>
<evidence type="ECO:0000313" key="4">
    <source>
        <dbReference type="EMBL" id="QEC49738.1"/>
    </source>
</evidence>
<dbReference type="InterPro" id="IPR002347">
    <property type="entry name" value="SDR_fam"/>
</dbReference>
<evidence type="ECO:0000259" key="3">
    <source>
        <dbReference type="SMART" id="SM00822"/>
    </source>
</evidence>
<dbReference type="InterPro" id="IPR020904">
    <property type="entry name" value="Sc_DH/Rdtase_CS"/>
</dbReference>
<dbReference type="KEGG" id="bsol:FSW04_20615"/>
<organism evidence="4 5">
    <name type="scientific">Baekduia soli</name>
    <dbReference type="NCBI Taxonomy" id="496014"/>
    <lineage>
        <taxon>Bacteria</taxon>
        <taxon>Bacillati</taxon>
        <taxon>Actinomycetota</taxon>
        <taxon>Thermoleophilia</taxon>
        <taxon>Solirubrobacterales</taxon>
        <taxon>Baekduiaceae</taxon>
        <taxon>Baekduia</taxon>
    </lineage>
</organism>
<dbReference type="Pfam" id="PF13561">
    <property type="entry name" value="adh_short_C2"/>
    <property type="match status" value="1"/>
</dbReference>
<dbReference type="GO" id="GO:0030497">
    <property type="term" value="P:fatty acid elongation"/>
    <property type="evidence" value="ECO:0007669"/>
    <property type="project" value="TreeGrafter"/>
</dbReference>
<dbReference type="FunFam" id="3.40.50.720:FF:000084">
    <property type="entry name" value="Short-chain dehydrogenase reductase"/>
    <property type="match status" value="1"/>
</dbReference>
<proteinExistence type="inferred from homology"/>
<dbReference type="RefSeq" id="WP_146922103.1">
    <property type="nucleotide sequence ID" value="NZ_CP042430.1"/>
</dbReference>
<dbReference type="OrthoDB" id="3212475at2"/>
<dbReference type="PANTHER" id="PTHR42760:SF40">
    <property type="entry name" value="3-OXOACYL-[ACYL-CARRIER-PROTEIN] REDUCTASE, CHLOROPLASTIC"/>
    <property type="match status" value="1"/>
</dbReference>
<evidence type="ECO:0000256" key="2">
    <source>
        <dbReference type="ARBA" id="ARBA00023002"/>
    </source>
</evidence>
<comment type="similarity">
    <text evidence="1">Belongs to the short-chain dehydrogenases/reductases (SDR) family.</text>
</comment>
<dbReference type="SUPFAM" id="SSF51735">
    <property type="entry name" value="NAD(P)-binding Rossmann-fold domains"/>
    <property type="match status" value="1"/>
</dbReference>
<dbReference type="EMBL" id="CP042430">
    <property type="protein sequence ID" value="QEC49738.1"/>
    <property type="molecule type" value="Genomic_DNA"/>
</dbReference>
<sequence>MPETPDHIIDLSGDVALVTGAGSGIARATALMLGAAGAAVLAADIAGDAAEATAEAITAAGGTASAVSCDVTDDAGVEAMVAAARTLGSLGIVVNAAGIAIRKGLLDTTREDWDKVIATNLTGYFNVLRATVPDLEASGNGRIVQIASVSAHLGYGYPSYTASKGGVLAMSRQLAAELAPKGIRINSVSPGVIETGINRGTLGTEAIRGATIGITPLGRLGQPEDIARTVLYLVSPLGAFVTGTDLVTDGGMISTIHWGAAGDLLQTFDQRR</sequence>
<keyword evidence="2" id="KW-0560">Oxidoreductase</keyword>
<reference evidence="4 5" key="1">
    <citation type="journal article" date="2018" name="J. Microbiol.">
        <title>Baekduia soli gen. nov., sp. nov., a novel bacterium isolated from the soil of Baekdu Mountain and proposal of a novel family name, Baekduiaceae fam. nov.</title>
        <authorList>
            <person name="An D.S."/>
            <person name="Siddiqi M.Z."/>
            <person name="Kim K.H."/>
            <person name="Yu H.S."/>
            <person name="Im W.T."/>
        </authorList>
    </citation>
    <scope>NUCLEOTIDE SEQUENCE [LARGE SCALE GENOMIC DNA]</scope>
    <source>
        <strain evidence="4 5">BR7-21</strain>
    </source>
</reference>
<gene>
    <name evidence="4" type="ORF">FSW04_20615</name>
</gene>
<dbReference type="Gene3D" id="3.40.50.720">
    <property type="entry name" value="NAD(P)-binding Rossmann-like Domain"/>
    <property type="match status" value="1"/>
</dbReference>
<evidence type="ECO:0000313" key="5">
    <source>
        <dbReference type="Proteomes" id="UP000321805"/>
    </source>
</evidence>
<dbReference type="GO" id="GO:0016616">
    <property type="term" value="F:oxidoreductase activity, acting on the CH-OH group of donors, NAD or NADP as acceptor"/>
    <property type="evidence" value="ECO:0007669"/>
    <property type="project" value="UniProtKB-ARBA"/>
</dbReference>
<protein>
    <submittedName>
        <fullName evidence="4">SDR family oxidoreductase</fullName>
    </submittedName>
</protein>
<dbReference type="AlphaFoldDB" id="A0A5B8UA99"/>
<dbReference type="SMART" id="SM00822">
    <property type="entry name" value="PKS_KR"/>
    <property type="match status" value="1"/>
</dbReference>
<dbReference type="PRINTS" id="PR00080">
    <property type="entry name" value="SDRFAMILY"/>
</dbReference>